<organism evidence="2 3">
    <name type="scientific">Amycolatopsis mediterranei (strain S699)</name>
    <name type="common">Nocardia mediterranei</name>
    <dbReference type="NCBI Taxonomy" id="713604"/>
    <lineage>
        <taxon>Bacteria</taxon>
        <taxon>Bacillati</taxon>
        <taxon>Actinomycetota</taxon>
        <taxon>Actinomycetes</taxon>
        <taxon>Pseudonocardiales</taxon>
        <taxon>Pseudonocardiaceae</taxon>
        <taxon>Amycolatopsis</taxon>
    </lineage>
</organism>
<proteinExistence type="predicted"/>
<evidence type="ECO:0000256" key="1">
    <source>
        <dbReference type="SAM" id="MobiDB-lite"/>
    </source>
</evidence>
<accession>A0A9R0U7K7</accession>
<gene>
    <name evidence="2" type="ordered locus">RAM_11395</name>
</gene>
<protein>
    <submittedName>
        <fullName evidence="2">Uncharacterized protein</fullName>
    </submittedName>
</protein>
<name>A0A9R0U7K7_AMYMS</name>
<dbReference type="RefSeq" id="WP_014466789.1">
    <property type="nucleotide sequence ID" value="NC_017186.1"/>
</dbReference>
<dbReference type="EMBL" id="CP002896">
    <property type="protein sequence ID" value="AEK40769.1"/>
    <property type="molecule type" value="Genomic_DNA"/>
</dbReference>
<dbReference type="AlphaFoldDB" id="A0A9R0U7K7"/>
<reference evidence="2 3" key="1">
    <citation type="journal article" date="2011" name="J. Bacteriol.">
        <title>Whole genome sequence of the rifamycin B-producing strain Amycolatopsis mediterranei S699.</title>
        <authorList>
            <person name="Verma M."/>
            <person name="Kaur J."/>
            <person name="Kumar M."/>
            <person name="Kumari K."/>
            <person name="Saxena A."/>
            <person name="Anand S."/>
            <person name="Nigam A."/>
            <person name="Ravi V."/>
            <person name="Raghuvanshi S."/>
            <person name="Khurana P."/>
            <person name="Tyagi A.K."/>
            <person name="Khurana J.P."/>
            <person name="Lal R."/>
        </authorList>
    </citation>
    <scope>NUCLEOTIDE SEQUENCE [LARGE SCALE GENOMIC DNA]</scope>
    <source>
        <strain evidence="2 3">S699</strain>
    </source>
</reference>
<evidence type="ECO:0000313" key="2">
    <source>
        <dbReference type="EMBL" id="AEK40769.1"/>
    </source>
</evidence>
<feature type="region of interest" description="Disordered" evidence="1">
    <location>
        <begin position="30"/>
        <end position="49"/>
    </location>
</feature>
<dbReference type="KEGG" id="amn:RAM_11395"/>
<dbReference type="Proteomes" id="UP000006138">
    <property type="component" value="Chromosome"/>
</dbReference>
<sequence>MSRPPGPAPVVALSGVDRTLLGRRAVRGRSLGHRHGTAPVKLPPDERPTPELVGADPVLLAPPDLSGAVPVYCPGRWRSR</sequence>
<dbReference type="GeneID" id="92870023"/>
<keyword evidence="3" id="KW-1185">Reference proteome</keyword>
<evidence type="ECO:0000313" key="3">
    <source>
        <dbReference type="Proteomes" id="UP000006138"/>
    </source>
</evidence>